<dbReference type="PANTHER" id="PTHR43279:SF1">
    <property type="entry name" value="CATECHOL-2,3-DIOXYGENASE"/>
    <property type="match status" value="1"/>
</dbReference>
<dbReference type="Gene3D" id="3.10.180.10">
    <property type="entry name" value="2,3-Dihydroxybiphenyl 1,2-Dioxygenase, domain 1"/>
    <property type="match status" value="1"/>
</dbReference>
<feature type="domain" description="VOC" evidence="1">
    <location>
        <begin position="8"/>
        <end position="134"/>
    </location>
</feature>
<dbReference type="PANTHER" id="PTHR43279">
    <property type="entry name" value="CATECHOL-2,3-DIOXYGENASE"/>
    <property type="match status" value="1"/>
</dbReference>
<reference evidence="2" key="2">
    <citation type="submission" date="2023-01" db="EMBL/GenBank/DDBJ databases">
        <authorList>
            <person name="Sun Q."/>
            <person name="Evtushenko L."/>
        </authorList>
    </citation>
    <scope>NUCLEOTIDE SEQUENCE</scope>
    <source>
        <strain evidence="2">VKM Ac-2007</strain>
    </source>
</reference>
<evidence type="ECO:0000313" key="3">
    <source>
        <dbReference type="Proteomes" id="UP001143474"/>
    </source>
</evidence>
<dbReference type="Pfam" id="PF00903">
    <property type="entry name" value="Glyoxalase"/>
    <property type="match status" value="1"/>
</dbReference>
<gene>
    <name evidence="2" type="ORF">GCM10017600_04790</name>
</gene>
<organism evidence="2 3">
    <name type="scientific">Streptosporangium carneum</name>
    <dbReference type="NCBI Taxonomy" id="47481"/>
    <lineage>
        <taxon>Bacteria</taxon>
        <taxon>Bacillati</taxon>
        <taxon>Actinomycetota</taxon>
        <taxon>Actinomycetes</taxon>
        <taxon>Streptosporangiales</taxon>
        <taxon>Streptosporangiaceae</taxon>
        <taxon>Streptosporangium</taxon>
    </lineage>
</organism>
<comment type="caution">
    <text evidence="2">The sequence shown here is derived from an EMBL/GenBank/DDBJ whole genome shotgun (WGS) entry which is preliminary data.</text>
</comment>
<dbReference type="Proteomes" id="UP001143474">
    <property type="component" value="Unassembled WGS sequence"/>
</dbReference>
<dbReference type="RefSeq" id="WP_271215642.1">
    <property type="nucleotide sequence ID" value="NZ_BAAAVD010000006.1"/>
</dbReference>
<dbReference type="SUPFAM" id="SSF54593">
    <property type="entry name" value="Glyoxalase/Bleomycin resistance protein/Dihydroxybiphenyl dioxygenase"/>
    <property type="match status" value="1"/>
</dbReference>
<dbReference type="PROSITE" id="PS51819">
    <property type="entry name" value="VOC"/>
    <property type="match status" value="1"/>
</dbReference>
<dbReference type="AlphaFoldDB" id="A0A9W6MA96"/>
<name>A0A9W6MA96_9ACTN</name>
<keyword evidence="3" id="KW-1185">Reference proteome</keyword>
<dbReference type="EMBL" id="BSEV01000001">
    <property type="protein sequence ID" value="GLK07074.1"/>
    <property type="molecule type" value="Genomic_DNA"/>
</dbReference>
<proteinExistence type="predicted"/>
<dbReference type="InterPro" id="IPR029068">
    <property type="entry name" value="Glyas_Bleomycin-R_OHBP_Dase"/>
</dbReference>
<dbReference type="CDD" id="cd08343">
    <property type="entry name" value="ED_TypeI_classII_C"/>
    <property type="match status" value="1"/>
</dbReference>
<dbReference type="InterPro" id="IPR037523">
    <property type="entry name" value="VOC_core"/>
</dbReference>
<reference evidence="2" key="1">
    <citation type="journal article" date="2014" name="Int. J. Syst. Evol. Microbiol.">
        <title>Complete genome sequence of Corynebacterium casei LMG S-19264T (=DSM 44701T), isolated from a smear-ripened cheese.</title>
        <authorList>
            <consortium name="US DOE Joint Genome Institute (JGI-PGF)"/>
            <person name="Walter F."/>
            <person name="Albersmeier A."/>
            <person name="Kalinowski J."/>
            <person name="Ruckert C."/>
        </authorList>
    </citation>
    <scope>NUCLEOTIDE SEQUENCE</scope>
    <source>
        <strain evidence="2">VKM Ac-2007</strain>
    </source>
</reference>
<sequence>MPKPRPRKLGHLVLQVRDIQASARFYTEIVGLTVSDWIGDQMCFLRAGTDHHDLGLAQLPPETAALPPREVGERAGLEHFSYEVGSLAEIEGIADFLEEKGVEIVRGIGKHGPGENLFLVFRDPDGNFVEFYADMVRIDADHPYEPSVWEDNLDAYDQWRFEKFRVPAPGLYQEKA</sequence>
<dbReference type="InterPro" id="IPR004360">
    <property type="entry name" value="Glyas_Fos-R_dOase_dom"/>
</dbReference>
<evidence type="ECO:0000259" key="1">
    <source>
        <dbReference type="PROSITE" id="PS51819"/>
    </source>
</evidence>
<evidence type="ECO:0000313" key="2">
    <source>
        <dbReference type="EMBL" id="GLK07074.1"/>
    </source>
</evidence>
<protein>
    <recommendedName>
        <fullName evidence="1">VOC domain-containing protein</fullName>
    </recommendedName>
</protein>
<accession>A0A9W6MA96</accession>